<protein>
    <submittedName>
        <fullName evidence="3">Uncharacterized protein</fullName>
    </submittedName>
</protein>
<reference evidence="3" key="1">
    <citation type="submission" date="2020-11" db="EMBL/GenBank/DDBJ databases">
        <authorList>
            <consortium name="DOE Joint Genome Institute"/>
            <person name="Ahrendt S."/>
            <person name="Riley R."/>
            <person name="Andreopoulos W."/>
            <person name="Labutti K."/>
            <person name="Pangilinan J."/>
            <person name="Ruiz-Duenas F.J."/>
            <person name="Barrasa J.M."/>
            <person name="Sanchez-Garcia M."/>
            <person name="Camarero S."/>
            <person name="Miyauchi S."/>
            <person name="Serrano A."/>
            <person name="Linde D."/>
            <person name="Babiker R."/>
            <person name="Drula E."/>
            <person name="Ayuso-Fernandez I."/>
            <person name="Pacheco R."/>
            <person name="Padilla G."/>
            <person name="Ferreira P."/>
            <person name="Barriuso J."/>
            <person name="Kellner H."/>
            <person name="Castanera R."/>
            <person name="Alfaro M."/>
            <person name="Ramirez L."/>
            <person name="Pisabarro A.G."/>
            <person name="Kuo A."/>
            <person name="Tritt A."/>
            <person name="Lipzen A."/>
            <person name="He G."/>
            <person name="Yan M."/>
            <person name="Ng V."/>
            <person name="Cullen D."/>
            <person name="Martin F."/>
            <person name="Rosso M.-N."/>
            <person name="Henrissat B."/>
            <person name="Hibbett D."/>
            <person name="Martinez A.T."/>
            <person name="Grigoriev I.V."/>
        </authorList>
    </citation>
    <scope>NUCLEOTIDE SEQUENCE</scope>
    <source>
        <strain evidence="3">CIRM-BRFM 674</strain>
    </source>
</reference>
<keyword evidence="2" id="KW-0812">Transmembrane</keyword>
<dbReference type="EMBL" id="MU155196">
    <property type="protein sequence ID" value="KAF9480372.1"/>
    <property type="molecule type" value="Genomic_DNA"/>
</dbReference>
<keyword evidence="4" id="KW-1185">Reference proteome</keyword>
<evidence type="ECO:0000256" key="2">
    <source>
        <dbReference type="SAM" id="Phobius"/>
    </source>
</evidence>
<feature type="transmembrane region" description="Helical" evidence="2">
    <location>
        <begin position="95"/>
        <end position="117"/>
    </location>
</feature>
<comment type="caution">
    <text evidence="3">The sequence shown here is derived from an EMBL/GenBank/DDBJ whole genome shotgun (WGS) entry which is preliminary data.</text>
</comment>
<accession>A0A9P5Z2R8</accession>
<evidence type="ECO:0000313" key="3">
    <source>
        <dbReference type="EMBL" id="KAF9480372.1"/>
    </source>
</evidence>
<feature type="region of interest" description="Disordered" evidence="1">
    <location>
        <begin position="28"/>
        <end position="80"/>
    </location>
</feature>
<keyword evidence="2" id="KW-0472">Membrane</keyword>
<keyword evidence="2" id="KW-1133">Transmembrane helix</keyword>
<dbReference type="Proteomes" id="UP000807469">
    <property type="component" value="Unassembled WGS sequence"/>
</dbReference>
<sequence>MAETQLFPPRYYQYVATQNRVSNWVKQTHSTELHRKHHRQNSKSAGTTQSPSTKPSSRRRSSTSIRRTSDSNYRSPLVENLSPLPPAIALVSSSLIVYTLLPSIIAVSAFAIFLTLVSMDNQVSICMFAVRVRP</sequence>
<evidence type="ECO:0000313" key="4">
    <source>
        <dbReference type="Proteomes" id="UP000807469"/>
    </source>
</evidence>
<evidence type="ECO:0000256" key="1">
    <source>
        <dbReference type="SAM" id="MobiDB-lite"/>
    </source>
</evidence>
<dbReference type="OrthoDB" id="3051618at2759"/>
<proteinExistence type="predicted"/>
<gene>
    <name evidence="3" type="ORF">BDN70DRAFT_805468</name>
</gene>
<dbReference type="AlphaFoldDB" id="A0A9P5Z2R8"/>
<organism evidence="3 4">
    <name type="scientific">Pholiota conissans</name>
    <dbReference type="NCBI Taxonomy" id="109636"/>
    <lineage>
        <taxon>Eukaryota</taxon>
        <taxon>Fungi</taxon>
        <taxon>Dikarya</taxon>
        <taxon>Basidiomycota</taxon>
        <taxon>Agaricomycotina</taxon>
        <taxon>Agaricomycetes</taxon>
        <taxon>Agaricomycetidae</taxon>
        <taxon>Agaricales</taxon>
        <taxon>Agaricineae</taxon>
        <taxon>Strophariaceae</taxon>
        <taxon>Pholiota</taxon>
    </lineage>
</organism>
<name>A0A9P5Z2R8_9AGAR</name>